<dbReference type="RefSeq" id="WP_171655745.1">
    <property type="nucleotide sequence ID" value="NZ_WHOD01000118.1"/>
</dbReference>
<evidence type="ECO:0000259" key="2">
    <source>
        <dbReference type="Pfam" id="PF08327"/>
    </source>
</evidence>
<comment type="similarity">
    <text evidence="1">Belongs to the AHA1 family.</text>
</comment>
<comment type="caution">
    <text evidence="3">The sequence shown here is derived from an EMBL/GenBank/DDBJ whole genome shotgun (WGS) entry which is preliminary data.</text>
</comment>
<reference evidence="3" key="1">
    <citation type="submission" date="2019-10" db="EMBL/GenBank/DDBJ databases">
        <title>Description of Paenibacillus glebae sp. nov.</title>
        <authorList>
            <person name="Carlier A."/>
            <person name="Qi S."/>
        </authorList>
    </citation>
    <scope>NUCLEOTIDE SEQUENCE</scope>
    <source>
        <strain evidence="3">LMG 31456</strain>
    </source>
</reference>
<dbReference type="Gene3D" id="3.30.530.20">
    <property type="match status" value="1"/>
</dbReference>
<accession>A0A972H6W4</accession>
<evidence type="ECO:0000256" key="1">
    <source>
        <dbReference type="ARBA" id="ARBA00006817"/>
    </source>
</evidence>
<evidence type="ECO:0000313" key="3">
    <source>
        <dbReference type="EMBL" id="NOU97486.1"/>
    </source>
</evidence>
<evidence type="ECO:0000313" key="4">
    <source>
        <dbReference type="Proteomes" id="UP000641588"/>
    </source>
</evidence>
<dbReference type="SUPFAM" id="SSF55961">
    <property type="entry name" value="Bet v1-like"/>
    <property type="match status" value="1"/>
</dbReference>
<protein>
    <submittedName>
        <fullName evidence="3">SRPBCC domain-containing protein</fullName>
    </submittedName>
</protein>
<sequence length="133" mass="15248">MKQDLSLDFQFKSSIKQVWNALTDSDKLAKWVMDNDFKPIVGHRFQFRREPVAGWDGIIHCEVLEVVEPHRLSYTWDSGGENTTIIWTLQENEDGNVHLHLDQIGFSKVQALGGAKYGWTSMCGQLEKVLVEL</sequence>
<dbReference type="EMBL" id="WHOD01000118">
    <property type="protein sequence ID" value="NOU97486.1"/>
    <property type="molecule type" value="Genomic_DNA"/>
</dbReference>
<name>A0A972H6W4_9BACL</name>
<keyword evidence="4" id="KW-1185">Reference proteome</keyword>
<dbReference type="AlphaFoldDB" id="A0A972H6W4"/>
<gene>
    <name evidence="3" type="ORF">GC093_30310</name>
</gene>
<organism evidence="3 4">
    <name type="scientific">Paenibacillus foliorum</name>
    <dbReference type="NCBI Taxonomy" id="2654974"/>
    <lineage>
        <taxon>Bacteria</taxon>
        <taxon>Bacillati</taxon>
        <taxon>Bacillota</taxon>
        <taxon>Bacilli</taxon>
        <taxon>Bacillales</taxon>
        <taxon>Paenibacillaceae</taxon>
        <taxon>Paenibacillus</taxon>
    </lineage>
</organism>
<proteinExistence type="inferred from homology"/>
<dbReference type="Pfam" id="PF08327">
    <property type="entry name" value="AHSA1"/>
    <property type="match status" value="1"/>
</dbReference>
<feature type="domain" description="Activator of Hsp90 ATPase homologue 1/2-like C-terminal" evidence="2">
    <location>
        <begin position="14"/>
        <end position="130"/>
    </location>
</feature>
<dbReference type="InterPro" id="IPR023393">
    <property type="entry name" value="START-like_dom_sf"/>
</dbReference>
<dbReference type="InterPro" id="IPR013538">
    <property type="entry name" value="ASHA1/2-like_C"/>
</dbReference>
<dbReference type="Proteomes" id="UP000641588">
    <property type="component" value="Unassembled WGS sequence"/>
</dbReference>
<dbReference type="CDD" id="cd07814">
    <property type="entry name" value="SRPBCC_CalC_Aha1-like"/>
    <property type="match status" value="1"/>
</dbReference>